<name>R8VXA2_9FIRM</name>
<gene>
    <name evidence="4" type="ORF">HMPREF1526_03009</name>
</gene>
<keyword evidence="5" id="KW-1185">Reference proteome</keyword>
<dbReference type="PROSITE" id="PS51459">
    <property type="entry name" value="FIDO"/>
    <property type="match status" value="1"/>
</dbReference>
<feature type="domain" description="Fido" evidence="3">
    <location>
        <begin position="141"/>
        <end position="296"/>
    </location>
</feature>
<sequence length="389" mass="45167">MDAALFAKMLSDPMLVHLKKLKYKYPQADLSEFIALLQDGFYRSLPLYDFHGNPVVYLENAAQLRLSAAKILLTPQNSAQLYGTQAMEREILSTFTIEQIDTSRSSVRRILSGYAPTNEREQRIYGMKRGLEFIADPNNKISEETIYQLYQMVIGAFLPEEDQLLPGQRYRHDHVYIVGDKLEHTGLPWNKLASYMEQLVAFIQQDSSINDLWKAALIHFYLAYLHPYFDGNGRMARLLHLWYLVQQGYSSALFVPLSEYIERSRKKYYDAFSLVEQNARISGVLDVTPFLLYFTEEVYHKLRSEQPDRVTTDTFRRALQNGKITEKEHALWQFVLTAYADQPFSTKQLEKDFGNAAYATIRGFVLKFTELGLLRATKFSTRTKYQVVM</sequence>
<evidence type="ECO:0000313" key="5">
    <source>
        <dbReference type="Proteomes" id="UP000013981"/>
    </source>
</evidence>
<evidence type="ECO:0000256" key="2">
    <source>
        <dbReference type="PIRSR" id="PIRSR640198-2"/>
    </source>
</evidence>
<dbReference type="Proteomes" id="UP000013981">
    <property type="component" value="Unassembled WGS sequence"/>
</dbReference>
<dbReference type="Pfam" id="PF02661">
    <property type="entry name" value="Fic"/>
    <property type="match status" value="1"/>
</dbReference>
<dbReference type="AlphaFoldDB" id="R8VXA2"/>
<keyword evidence="2" id="KW-0547">Nucleotide-binding</keyword>
<dbReference type="InterPro" id="IPR040198">
    <property type="entry name" value="Fido_containing"/>
</dbReference>
<dbReference type="OrthoDB" id="9813719at2"/>
<dbReference type="RefSeq" id="WP_016149095.1">
    <property type="nucleotide sequence ID" value="NZ_KB976105.1"/>
</dbReference>
<feature type="binding site" evidence="2">
    <location>
        <begin position="230"/>
        <end position="237"/>
    </location>
    <ligand>
        <name>ATP</name>
        <dbReference type="ChEBI" id="CHEBI:30616"/>
    </ligand>
</feature>
<feature type="active site" evidence="1">
    <location>
        <position position="226"/>
    </location>
</feature>
<evidence type="ECO:0000259" key="3">
    <source>
        <dbReference type="PROSITE" id="PS51459"/>
    </source>
</evidence>
<dbReference type="InterPro" id="IPR036597">
    <property type="entry name" value="Fido-like_dom_sf"/>
</dbReference>
<reference evidence="4 5" key="1">
    <citation type="submission" date="2013-01" db="EMBL/GenBank/DDBJ databases">
        <title>The Genome Sequence of Butyricicoccus pullicaecorum 1.2.</title>
        <authorList>
            <consortium name="The Broad Institute Genome Sequencing Platform"/>
            <person name="Earl A."/>
            <person name="Ward D."/>
            <person name="Feldgarden M."/>
            <person name="Gevers D."/>
            <person name="Van Immerseel F."/>
            <person name="Eeckhaut V."/>
            <person name="Walker B."/>
            <person name="Young S.K."/>
            <person name="Zeng Q."/>
            <person name="Gargeya S."/>
            <person name="Fitzgerald M."/>
            <person name="Haas B."/>
            <person name="Abouelleil A."/>
            <person name="Alvarado L."/>
            <person name="Arachchi H.M."/>
            <person name="Berlin A.M."/>
            <person name="Chapman S.B."/>
            <person name="Dewar J."/>
            <person name="Goldberg J."/>
            <person name="Griggs A."/>
            <person name="Gujja S."/>
            <person name="Hansen M."/>
            <person name="Howarth C."/>
            <person name="Imamovic A."/>
            <person name="Larimer J."/>
            <person name="McCowan C."/>
            <person name="Murphy C."/>
            <person name="Neiman D."/>
            <person name="Pearson M."/>
            <person name="Priest M."/>
            <person name="Roberts A."/>
            <person name="Saif S."/>
            <person name="Shea T."/>
            <person name="Sisk P."/>
            <person name="Sykes S."/>
            <person name="Wortman J."/>
            <person name="Nusbaum C."/>
            <person name="Birren B."/>
        </authorList>
    </citation>
    <scope>NUCLEOTIDE SEQUENCE [LARGE SCALE GENOMIC DNA]</scope>
    <source>
        <strain evidence="4 5">1.2</strain>
    </source>
</reference>
<accession>R8VXA2</accession>
<dbReference type="PANTHER" id="PTHR13504">
    <property type="entry name" value="FIDO DOMAIN-CONTAINING PROTEIN DDB_G0283145"/>
    <property type="match status" value="1"/>
</dbReference>
<feature type="binding site" evidence="2">
    <location>
        <begin position="268"/>
        <end position="269"/>
    </location>
    <ligand>
        <name>ATP</name>
        <dbReference type="ChEBI" id="CHEBI:30616"/>
    </ligand>
</feature>
<dbReference type="PANTHER" id="PTHR13504:SF38">
    <property type="entry name" value="FIDO DOMAIN-CONTAINING PROTEIN"/>
    <property type="match status" value="1"/>
</dbReference>
<proteinExistence type="predicted"/>
<keyword evidence="2" id="KW-0067">ATP-binding</keyword>
<evidence type="ECO:0000313" key="4">
    <source>
        <dbReference type="EMBL" id="EOQ35542.1"/>
    </source>
</evidence>
<dbReference type="eggNOG" id="COG3177">
    <property type="taxonomic scope" value="Bacteria"/>
</dbReference>
<organism evidence="4 5">
    <name type="scientific">Butyricicoccus pullicaecorum 1.2</name>
    <dbReference type="NCBI Taxonomy" id="1203606"/>
    <lineage>
        <taxon>Bacteria</taxon>
        <taxon>Bacillati</taxon>
        <taxon>Bacillota</taxon>
        <taxon>Clostridia</taxon>
        <taxon>Eubacteriales</taxon>
        <taxon>Butyricicoccaceae</taxon>
        <taxon>Butyricicoccus</taxon>
    </lineage>
</organism>
<evidence type="ECO:0000256" key="1">
    <source>
        <dbReference type="PIRSR" id="PIRSR640198-1"/>
    </source>
</evidence>
<dbReference type="GO" id="GO:0005524">
    <property type="term" value="F:ATP binding"/>
    <property type="evidence" value="ECO:0007669"/>
    <property type="project" value="UniProtKB-KW"/>
</dbReference>
<protein>
    <recommendedName>
        <fullName evidence="3">Fido domain-containing protein</fullName>
    </recommendedName>
</protein>
<dbReference type="InterPro" id="IPR003812">
    <property type="entry name" value="Fido"/>
</dbReference>
<dbReference type="PATRIC" id="fig|1203606.4.peg.2967"/>
<comment type="caution">
    <text evidence="4">The sequence shown here is derived from an EMBL/GenBank/DDBJ whole genome shotgun (WGS) entry which is preliminary data.</text>
</comment>
<dbReference type="SUPFAM" id="SSF140931">
    <property type="entry name" value="Fic-like"/>
    <property type="match status" value="1"/>
</dbReference>
<dbReference type="EMBL" id="AQOB01000015">
    <property type="protein sequence ID" value="EOQ35542.1"/>
    <property type="molecule type" value="Genomic_DNA"/>
</dbReference>
<dbReference type="HOGENOM" id="CLU_709186_0_0_9"/>
<dbReference type="Gene3D" id="1.10.3290.10">
    <property type="entry name" value="Fido-like domain"/>
    <property type="match status" value="1"/>
</dbReference>